<proteinExistence type="evidence at protein level"/>
<evidence type="ECO:0000313" key="6">
    <source>
        <dbReference type="Proteomes" id="UP000014978"/>
    </source>
</evidence>
<sequence>MKLLAKDLRNNSIEELEKNLVDAKSEMLQIRQKKQSAILKPNELRNGRRNVAVILTIIREKKYQQLLEK</sequence>
<dbReference type="Gene3D" id="1.10.287.310">
    <property type="match status" value="1"/>
</dbReference>
<dbReference type="STRING" id="1358809.S7W7Y2"/>
<accession>S7W7Y2</accession>
<dbReference type="InterPro" id="IPR001854">
    <property type="entry name" value="Ribosomal_uL29"/>
</dbReference>
<dbReference type="NCBIfam" id="TIGR00012">
    <property type="entry name" value="L29"/>
    <property type="match status" value="1"/>
</dbReference>
<keyword evidence="2" id="KW-0689">Ribosomal protein</keyword>
<dbReference type="PDB" id="8P5D">
    <property type="method" value="EM"/>
    <property type="resolution" value="10.80 A"/>
    <property type="chains" value="LHH=1-69"/>
</dbReference>
<dbReference type="EMDB" id="EMD-17448"/>
<keyword evidence="4" id="KW-0175">Coiled coil</keyword>
<feature type="non-terminal residue" evidence="5">
    <location>
        <position position="69"/>
    </location>
</feature>
<dbReference type="GO" id="GO:0005840">
    <property type="term" value="C:ribosome"/>
    <property type="evidence" value="ECO:0007669"/>
    <property type="project" value="UniProtKB-KW"/>
</dbReference>
<dbReference type="Proteomes" id="UP000014978">
    <property type="component" value="Unassembled WGS sequence"/>
</dbReference>
<dbReference type="OrthoDB" id="528635at2759"/>
<dbReference type="SUPFAM" id="SSF46561">
    <property type="entry name" value="Ribosomal protein L29 (L29p)"/>
    <property type="match status" value="1"/>
</dbReference>
<dbReference type="Pfam" id="PF00831">
    <property type="entry name" value="Ribosomal_L29"/>
    <property type="match status" value="1"/>
</dbReference>
<comment type="caution">
    <text evidence="5">The sequence shown here is derived from an EMBL/GenBank/DDBJ whole genome shotgun (WGS) entry which is preliminary data.</text>
</comment>
<evidence type="ECO:0000256" key="4">
    <source>
        <dbReference type="SAM" id="Coils"/>
    </source>
</evidence>
<evidence type="ECO:0007829" key="7">
    <source>
        <dbReference type="PDB" id="8P5D"/>
    </source>
</evidence>
<dbReference type="GO" id="GO:0006412">
    <property type="term" value="P:translation"/>
    <property type="evidence" value="ECO:0007669"/>
    <property type="project" value="InterPro"/>
</dbReference>
<dbReference type="InterPro" id="IPR036049">
    <property type="entry name" value="Ribosomal_uL29_sf"/>
</dbReference>
<keyword evidence="6" id="KW-1185">Reference proteome</keyword>
<evidence type="ECO:0000256" key="1">
    <source>
        <dbReference type="ARBA" id="ARBA00009254"/>
    </source>
</evidence>
<keyword evidence="3" id="KW-0687">Ribonucleoprotein</keyword>
<dbReference type="AlphaFoldDB" id="S7W7Y2"/>
<dbReference type="EMBL" id="ATCN01001230">
    <property type="protein sequence ID" value="EPR77827.1"/>
    <property type="molecule type" value="Genomic_DNA"/>
</dbReference>
<evidence type="ECO:0000313" key="5">
    <source>
        <dbReference type="EMBL" id="EPR77827.1"/>
    </source>
</evidence>
<reference evidence="7" key="2">
    <citation type="journal article" date="2023" name="Nat. Microbiol.">
        <title>CryoEM reveals that ribosomes in microsporidian spores are locked in a dimeric hibernating state.</title>
        <authorList>
            <person name="McLaren M."/>
            <person name="Conners R."/>
            <person name="Isupov M.N."/>
            <person name="Gil-Diez P."/>
            <person name="Gambelli L."/>
            <person name="Gold V.A.M."/>
            <person name="Walter A."/>
            <person name="Connell S.R."/>
            <person name="Williams B."/>
            <person name="Daum B."/>
        </authorList>
    </citation>
    <scope>STRUCTURE BY ELECTRON MICROSCOPY (10.80 ANGSTROMS)</scope>
</reference>
<dbReference type="VEuPathDB" id="MicrosporidiaDB:SLOPH_2194"/>
<name>S7W7Y2_SPRLO</name>
<evidence type="ECO:0000256" key="3">
    <source>
        <dbReference type="ARBA" id="ARBA00023274"/>
    </source>
</evidence>
<gene>
    <name evidence="5" type="ORF">SLOPH_2194</name>
</gene>
<comment type="similarity">
    <text evidence="1">Belongs to the universal ribosomal protein uL29 family.</text>
</comment>
<evidence type="ECO:0000256" key="2">
    <source>
        <dbReference type="ARBA" id="ARBA00022980"/>
    </source>
</evidence>
<dbReference type="GO" id="GO:1990904">
    <property type="term" value="C:ribonucleoprotein complex"/>
    <property type="evidence" value="ECO:0007669"/>
    <property type="project" value="UniProtKB-KW"/>
</dbReference>
<dbReference type="HAMAP" id="MF_00374">
    <property type="entry name" value="Ribosomal_uL29"/>
    <property type="match status" value="1"/>
</dbReference>
<dbReference type="GO" id="GO:0003735">
    <property type="term" value="F:structural constituent of ribosome"/>
    <property type="evidence" value="ECO:0007669"/>
    <property type="project" value="InterPro"/>
</dbReference>
<feature type="coiled-coil region" evidence="4">
    <location>
        <begin position="6"/>
        <end position="33"/>
    </location>
</feature>
<reference evidence="6" key="1">
    <citation type="journal article" date="2013" name="PLoS Genet.">
        <title>The genome of Spraguea lophii and the basis of host-microsporidian interactions.</title>
        <authorList>
            <person name="Campbell S.E."/>
            <person name="Williams T.A."/>
            <person name="Yousuf A."/>
            <person name="Soanes D.M."/>
            <person name="Paszkiewicz K.H."/>
            <person name="Williams B.A.P."/>
        </authorList>
    </citation>
    <scope>NUCLEOTIDE SEQUENCE [LARGE SCALE GENOMIC DNA]</scope>
    <source>
        <strain evidence="6">42_110</strain>
    </source>
</reference>
<protein>
    <submittedName>
        <fullName evidence="5">Ribosomal L29 protein</fullName>
    </submittedName>
</protein>
<organism evidence="5 6">
    <name type="scientific">Spraguea lophii (strain 42_110)</name>
    <name type="common">Microsporidian parasite</name>
    <dbReference type="NCBI Taxonomy" id="1358809"/>
    <lineage>
        <taxon>Eukaryota</taxon>
        <taxon>Fungi</taxon>
        <taxon>Fungi incertae sedis</taxon>
        <taxon>Microsporidia</taxon>
        <taxon>Spragueidae</taxon>
        <taxon>Spraguea</taxon>
    </lineage>
</organism>
<dbReference type="HOGENOM" id="CLU_195462_0_0_1"/>
<dbReference type="InParanoid" id="S7W7Y2"/>
<keyword evidence="7" id="KW-0002">3D-structure</keyword>